<evidence type="ECO:0000313" key="3">
    <source>
        <dbReference type="Proteomes" id="UP001367508"/>
    </source>
</evidence>
<keyword evidence="1" id="KW-0472">Membrane</keyword>
<name>A0AAN9Q6X7_CANGL</name>
<accession>A0AAN9Q6X7</accession>
<keyword evidence="1" id="KW-0812">Transmembrane</keyword>
<organism evidence="2 3">
    <name type="scientific">Canavalia gladiata</name>
    <name type="common">Sword bean</name>
    <name type="synonym">Dolichos gladiatus</name>
    <dbReference type="NCBI Taxonomy" id="3824"/>
    <lineage>
        <taxon>Eukaryota</taxon>
        <taxon>Viridiplantae</taxon>
        <taxon>Streptophyta</taxon>
        <taxon>Embryophyta</taxon>
        <taxon>Tracheophyta</taxon>
        <taxon>Spermatophyta</taxon>
        <taxon>Magnoliopsida</taxon>
        <taxon>eudicotyledons</taxon>
        <taxon>Gunneridae</taxon>
        <taxon>Pentapetalae</taxon>
        <taxon>rosids</taxon>
        <taxon>fabids</taxon>
        <taxon>Fabales</taxon>
        <taxon>Fabaceae</taxon>
        <taxon>Papilionoideae</taxon>
        <taxon>50 kb inversion clade</taxon>
        <taxon>NPAAA clade</taxon>
        <taxon>indigoferoid/millettioid clade</taxon>
        <taxon>Phaseoleae</taxon>
        <taxon>Canavalia</taxon>
    </lineage>
</organism>
<reference evidence="2 3" key="1">
    <citation type="submission" date="2024-01" db="EMBL/GenBank/DDBJ databases">
        <title>The genomes of 5 underutilized Papilionoideae crops provide insights into root nodulation and disease resistanc.</title>
        <authorList>
            <person name="Jiang F."/>
        </authorList>
    </citation>
    <scope>NUCLEOTIDE SEQUENCE [LARGE SCALE GENOMIC DNA]</scope>
    <source>
        <strain evidence="2">LVBAO_FW01</strain>
        <tissue evidence="2">Leaves</tissue>
    </source>
</reference>
<comment type="caution">
    <text evidence="2">The sequence shown here is derived from an EMBL/GenBank/DDBJ whole genome shotgun (WGS) entry which is preliminary data.</text>
</comment>
<evidence type="ECO:0000313" key="2">
    <source>
        <dbReference type="EMBL" id="KAK7320478.1"/>
    </source>
</evidence>
<dbReference type="EMBL" id="JAYMYQ010000007">
    <property type="protein sequence ID" value="KAK7320478.1"/>
    <property type="molecule type" value="Genomic_DNA"/>
</dbReference>
<keyword evidence="1" id="KW-1133">Transmembrane helix</keyword>
<evidence type="ECO:0000256" key="1">
    <source>
        <dbReference type="SAM" id="Phobius"/>
    </source>
</evidence>
<gene>
    <name evidence="2" type="ORF">VNO77_29984</name>
</gene>
<keyword evidence="3" id="KW-1185">Reference proteome</keyword>
<proteinExistence type="predicted"/>
<sequence length="123" mass="14180">MVDRSFLKSLCMQSLVMLNLFETFKDVACQLHVDLKNKRWDPIGMHALITMLKSPRQLHSLAPKVALLLYLSQEILTNNKGRITRGILETIQRIFFMLLAIVALWCRILGALLSPRSLYPTRQ</sequence>
<dbReference type="AlphaFoldDB" id="A0AAN9Q6X7"/>
<feature type="transmembrane region" description="Helical" evidence="1">
    <location>
        <begin position="94"/>
        <end position="113"/>
    </location>
</feature>
<protein>
    <submittedName>
        <fullName evidence="2">Uncharacterized protein</fullName>
    </submittedName>
</protein>
<dbReference type="Proteomes" id="UP001367508">
    <property type="component" value="Unassembled WGS sequence"/>
</dbReference>